<accession>A0A1G2RJL8</accession>
<evidence type="ECO:0000313" key="2">
    <source>
        <dbReference type="EMBL" id="OHA73033.1"/>
    </source>
</evidence>
<feature type="transmembrane region" description="Helical" evidence="1">
    <location>
        <begin position="12"/>
        <end position="40"/>
    </location>
</feature>
<evidence type="ECO:0000256" key="1">
    <source>
        <dbReference type="SAM" id="Phobius"/>
    </source>
</evidence>
<reference evidence="2 3" key="1">
    <citation type="journal article" date="2016" name="Nat. Commun.">
        <title>Thousands of microbial genomes shed light on interconnected biogeochemical processes in an aquifer system.</title>
        <authorList>
            <person name="Anantharaman K."/>
            <person name="Brown C.T."/>
            <person name="Hug L.A."/>
            <person name="Sharon I."/>
            <person name="Castelle C.J."/>
            <person name="Probst A.J."/>
            <person name="Thomas B.C."/>
            <person name="Singh A."/>
            <person name="Wilkins M.J."/>
            <person name="Karaoz U."/>
            <person name="Brodie E.L."/>
            <person name="Williams K.H."/>
            <person name="Hubbard S.S."/>
            <person name="Banfield J.F."/>
        </authorList>
    </citation>
    <scope>NUCLEOTIDE SEQUENCE [LARGE SCALE GENOMIC DNA]</scope>
</reference>
<evidence type="ECO:0000313" key="3">
    <source>
        <dbReference type="Proteomes" id="UP000176917"/>
    </source>
</evidence>
<keyword evidence="1" id="KW-1133">Transmembrane helix</keyword>
<proteinExistence type="predicted"/>
<organism evidence="2 3">
    <name type="scientific">Candidatus Wildermuthbacteria bacterium RIFCSPLOWO2_01_FULL_48_16</name>
    <dbReference type="NCBI Taxonomy" id="1802461"/>
    <lineage>
        <taxon>Bacteria</taxon>
        <taxon>Candidatus Wildermuthiibacteriota</taxon>
    </lineage>
</organism>
<gene>
    <name evidence="2" type="ORF">A3B24_01300</name>
</gene>
<keyword evidence="1" id="KW-0812">Transmembrane</keyword>
<dbReference type="EMBL" id="MHUG01000016">
    <property type="protein sequence ID" value="OHA73033.1"/>
    <property type="molecule type" value="Genomic_DNA"/>
</dbReference>
<dbReference type="AlphaFoldDB" id="A0A1G2RJL8"/>
<comment type="caution">
    <text evidence="2">The sequence shown here is derived from an EMBL/GenBank/DDBJ whole genome shotgun (WGS) entry which is preliminary data.</text>
</comment>
<protein>
    <submittedName>
        <fullName evidence="2">Uncharacterized protein</fullName>
    </submittedName>
</protein>
<feature type="transmembrane region" description="Helical" evidence="1">
    <location>
        <begin position="46"/>
        <end position="67"/>
    </location>
</feature>
<name>A0A1G2RJL8_9BACT</name>
<dbReference type="Proteomes" id="UP000176917">
    <property type="component" value="Unassembled WGS sequence"/>
</dbReference>
<sequence length="115" mass="12617">MRNGGQLMSKSILAARIFVLFTVLLVGVPALVVGVIFFFLNEGKGRGYALLVAAVGFAIIMVAVRAFEKKLKQDGLSPYYRPGAYGDDAGSMLRYTEHEPLSASERREMEELEGE</sequence>
<dbReference type="STRING" id="1802461.A3B24_01300"/>
<keyword evidence="1" id="KW-0472">Membrane</keyword>